<name>A0AAN0RBJ8_9PROT</name>
<feature type="compositionally biased region" description="Basic and acidic residues" evidence="1">
    <location>
        <begin position="55"/>
        <end position="92"/>
    </location>
</feature>
<organism evidence="2 3">
    <name type="scientific">Granulibacter bethesdensis</name>
    <dbReference type="NCBI Taxonomy" id="364410"/>
    <lineage>
        <taxon>Bacteria</taxon>
        <taxon>Pseudomonadati</taxon>
        <taxon>Pseudomonadota</taxon>
        <taxon>Alphaproteobacteria</taxon>
        <taxon>Acetobacterales</taxon>
        <taxon>Acetobacteraceae</taxon>
        <taxon>Granulibacter</taxon>
    </lineage>
</organism>
<accession>A0AAN0RBJ8</accession>
<dbReference type="Pfam" id="PF20106">
    <property type="entry name" value="DUF6496"/>
    <property type="match status" value="1"/>
</dbReference>
<proteinExistence type="predicted"/>
<feature type="region of interest" description="Disordered" evidence="1">
    <location>
        <begin position="47"/>
        <end position="100"/>
    </location>
</feature>
<dbReference type="EMBL" id="CP003181">
    <property type="protein sequence ID" value="AHJ61831.1"/>
    <property type="molecule type" value="Genomic_DNA"/>
</dbReference>
<feature type="compositionally biased region" description="Basic and acidic residues" evidence="1">
    <location>
        <begin position="15"/>
        <end position="26"/>
    </location>
</feature>
<evidence type="ECO:0000313" key="2">
    <source>
        <dbReference type="EMBL" id="AHJ61831.1"/>
    </source>
</evidence>
<feature type="region of interest" description="Disordered" evidence="1">
    <location>
        <begin position="1"/>
        <end position="35"/>
    </location>
</feature>
<gene>
    <name evidence="2" type="ORF">GbCGDNIH3_0092</name>
</gene>
<evidence type="ECO:0000313" key="3">
    <source>
        <dbReference type="Proteomes" id="UP000019438"/>
    </source>
</evidence>
<sequence length="100" mass="11352">MAKQSKEQQATIRRVMHEFKHGELKTRAQGGKNVQTHQQAIAIALHEAGATNQESDQKNKENLKRTKEKERKGQTAQAKKEGKASQDRILKRDHARGKRG</sequence>
<dbReference type="AlphaFoldDB" id="A0AAN0RBJ8"/>
<dbReference type="Proteomes" id="UP000019438">
    <property type="component" value="Chromosome"/>
</dbReference>
<evidence type="ECO:0000256" key="1">
    <source>
        <dbReference type="SAM" id="MobiDB-lite"/>
    </source>
</evidence>
<protein>
    <submittedName>
        <fullName evidence="2">Uncharacterized protein</fullName>
    </submittedName>
</protein>
<dbReference type="InterPro" id="IPR045468">
    <property type="entry name" value="DUF6496"/>
</dbReference>
<reference evidence="3" key="1">
    <citation type="submission" date="2012-06" db="EMBL/GenBank/DDBJ databases">
        <title>Genome analysis of multiple Granulibacter bethesdensis isolates demonstrates substantial genome diversity.</title>
        <authorList>
            <person name="Greenberg D.E."/>
            <person name="Porcella S.F."/>
            <person name="Zarember K."/>
            <person name="Zelazny A.M."/>
            <person name="Bruno D."/>
            <person name="Martens C."/>
            <person name="Barbian K.D."/>
            <person name="Jaske E."/>
            <person name="Holland S.M."/>
        </authorList>
    </citation>
    <scope>NUCLEOTIDE SEQUENCE [LARGE SCALE GENOMIC DNA]</scope>
    <source>
        <strain evidence="3">CGDNIH3</strain>
    </source>
</reference>
<dbReference type="RefSeq" id="WP_025285675.1">
    <property type="nucleotide sequence ID" value="NZ_CP003181.2"/>
</dbReference>
<dbReference type="KEGG" id="gbc:GbCGDNIH3_0092"/>